<comment type="subcellular location">
    <subcellularLocation>
        <location evidence="1">Membrane</location>
        <topology evidence="1">Single-pass type II membrane protein</topology>
    </subcellularLocation>
</comment>
<keyword evidence="3" id="KW-0328">Glycosyltransferase</keyword>
<dbReference type="Pfam" id="PF02485">
    <property type="entry name" value="Branch"/>
    <property type="match status" value="1"/>
</dbReference>
<evidence type="ECO:0000256" key="7">
    <source>
        <dbReference type="ARBA" id="ARBA00022989"/>
    </source>
</evidence>
<dbReference type="AlphaFoldDB" id="A0AAN9GDB6"/>
<comment type="caution">
    <text evidence="11">The sequence shown here is derived from an EMBL/GenBank/DDBJ whole genome shotgun (WGS) entry which is preliminary data.</text>
</comment>
<evidence type="ECO:0000256" key="8">
    <source>
        <dbReference type="ARBA" id="ARBA00023136"/>
    </source>
</evidence>
<evidence type="ECO:0000256" key="5">
    <source>
        <dbReference type="ARBA" id="ARBA00022692"/>
    </source>
</evidence>
<proteinExistence type="inferred from homology"/>
<keyword evidence="7" id="KW-1133">Transmembrane helix</keyword>
<evidence type="ECO:0000256" key="2">
    <source>
        <dbReference type="ARBA" id="ARBA00004922"/>
    </source>
</evidence>
<evidence type="ECO:0000256" key="10">
    <source>
        <dbReference type="ARBA" id="ARBA00038150"/>
    </source>
</evidence>
<dbReference type="PANTHER" id="PTHR19297">
    <property type="entry name" value="GLYCOSYLTRANSFERASE 14 FAMILY MEMBER"/>
    <property type="match status" value="1"/>
</dbReference>
<sequence length="350" mass="40560">MKTTAEHRRATSDCGRYLQNGGFKLSSVSEEELSFPLAFSLLVYRDADQVERLLRAIYRPHNVYCIHVDRKSDLKYRTSIERIASCLQNVFVCPVSVNVVWATFTNLEPEILCMRHLWRQKVKWRYFINLTGQEFPLKTNKELVRILKAFHGANDVGGIRNEARMRFRWERFLPAPYNLTIYKGSVHVAVSREFVDYAINTRVGKTLFEWERPVKHPDESYFNTLNNNPQLGVPGSATVNHTANQDPPIFARLKVWDGAKEKYGGCHGKIVRGICHFGVGDLPLLTKSPQLFANKFSYDYQPLSYDCLEEWYFHKVELEDAGNPPPLNVSRYEQAPFVKYRYTGPVKIQQ</sequence>
<dbReference type="EMBL" id="JBAMIC010000008">
    <property type="protein sequence ID" value="KAK7104117.1"/>
    <property type="molecule type" value="Genomic_DNA"/>
</dbReference>
<evidence type="ECO:0000256" key="3">
    <source>
        <dbReference type="ARBA" id="ARBA00022676"/>
    </source>
</evidence>
<keyword evidence="8" id="KW-0472">Membrane</keyword>
<keyword evidence="6" id="KW-0735">Signal-anchor</keyword>
<organism evidence="11 12">
    <name type="scientific">Littorina saxatilis</name>
    <dbReference type="NCBI Taxonomy" id="31220"/>
    <lineage>
        <taxon>Eukaryota</taxon>
        <taxon>Metazoa</taxon>
        <taxon>Spiralia</taxon>
        <taxon>Lophotrochozoa</taxon>
        <taxon>Mollusca</taxon>
        <taxon>Gastropoda</taxon>
        <taxon>Caenogastropoda</taxon>
        <taxon>Littorinimorpha</taxon>
        <taxon>Littorinoidea</taxon>
        <taxon>Littorinidae</taxon>
        <taxon>Littorina</taxon>
    </lineage>
</organism>
<evidence type="ECO:0000256" key="1">
    <source>
        <dbReference type="ARBA" id="ARBA00004606"/>
    </source>
</evidence>
<dbReference type="Proteomes" id="UP001374579">
    <property type="component" value="Unassembled WGS sequence"/>
</dbReference>
<dbReference type="GO" id="GO:0016020">
    <property type="term" value="C:membrane"/>
    <property type="evidence" value="ECO:0007669"/>
    <property type="project" value="UniProtKB-SubCell"/>
</dbReference>
<keyword evidence="12" id="KW-1185">Reference proteome</keyword>
<reference evidence="11 12" key="1">
    <citation type="submission" date="2024-02" db="EMBL/GenBank/DDBJ databases">
        <title>Chromosome-scale genome assembly of the rough periwinkle Littorina saxatilis.</title>
        <authorList>
            <person name="De Jode A."/>
            <person name="Faria R."/>
            <person name="Formenti G."/>
            <person name="Sims Y."/>
            <person name="Smith T.P."/>
            <person name="Tracey A."/>
            <person name="Wood J.M.D."/>
            <person name="Zagrodzka Z.B."/>
            <person name="Johannesson K."/>
            <person name="Butlin R.K."/>
            <person name="Leder E.H."/>
        </authorList>
    </citation>
    <scope>NUCLEOTIDE SEQUENCE [LARGE SCALE GENOMIC DNA]</scope>
    <source>
        <strain evidence="11">Snail1</strain>
        <tissue evidence="11">Muscle</tissue>
    </source>
</reference>
<evidence type="ECO:0000256" key="9">
    <source>
        <dbReference type="ARBA" id="ARBA00023180"/>
    </source>
</evidence>
<dbReference type="PANTHER" id="PTHR19297:SF185">
    <property type="entry name" value="BETA-1,3-GALACTOSYL-O-GLYCOSYL-GLYCOPROTEIN BETA-1,6-N-ACETYLGLUCOSAMINYLTRANSFERASE 3"/>
    <property type="match status" value="1"/>
</dbReference>
<evidence type="ECO:0000256" key="6">
    <source>
        <dbReference type="ARBA" id="ARBA00022968"/>
    </source>
</evidence>
<dbReference type="InterPro" id="IPR003406">
    <property type="entry name" value="Glyco_trans_14"/>
</dbReference>
<keyword evidence="9" id="KW-0325">Glycoprotein</keyword>
<evidence type="ECO:0000256" key="4">
    <source>
        <dbReference type="ARBA" id="ARBA00022679"/>
    </source>
</evidence>
<comment type="similarity">
    <text evidence="10">Belongs to the glycosyltransferase 14 family.</text>
</comment>
<keyword evidence="5" id="KW-0812">Transmembrane</keyword>
<comment type="pathway">
    <text evidence="2">Protein modification; protein glycosylation.</text>
</comment>
<protein>
    <recommendedName>
        <fullName evidence="13">Beta-1,3-galactosyl-O-glycosyl-glycoprotein beta-1,6-N-acetylglucosaminyltransferase</fullName>
    </recommendedName>
</protein>
<evidence type="ECO:0008006" key="13">
    <source>
        <dbReference type="Google" id="ProtNLM"/>
    </source>
</evidence>
<evidence type="ECO:0000313" key="11">
    <source>
        <dbReference type="EMBL" id="KAK7104117.1"/>
    </source>
</evidence>
<dbReference type="GO" id="GO:0008375">
    <property type="term" value="F:acetylglucosaminyltransferase activity"/>
    <property type="evidence" value="ECO:0007669"/>
    <property type="project" value="TreeGrafter"/>
</dbReference>
<accession>A0AAN9GDB6</accession>
<gene>
    <name evidence="11" type="ORF">V1264_018884</name>
</gene>
<evidence type="ECO:0000313" key="12">
    <source>
        <dbReference type="Proteomes" id="UP001374579"/>
    </source>
</evidence>
<keyword evidence="4" id="KW-0808">Transferase</keyword>
<name>A0AAN9GDB6_9CAEN</name>